<dbReference type="PANTHER" id="PTHR43632">
    <property type="entry name" value="PERMEASE COMPONENT OF TUNGSTATE ABC TRANSPORTER"/>
    <property type="match status" value="1"/>
</dbReference>
<dbReference type="PANTHER" id="PTHR43632:SF1">
    <property type="entry name" value="PERMEASE COMPONENT OF TUNGSTATE ABC TRANSPORTER"/>
    <property type="match status" value="1"/>
</dbReference>
<feature type="domain" description="ABC transmembrane type-1" evidence="6">
    <location>
        <begin position="9"/>
        <end position="205"/>
    </location>
</feature>
<evidence type="ECO:0000259" key="6">
    <source>
        <dbReference type="PROSITE" id="PS50928"/>
    </source>
</evidence>
<dbReference type="Gene3D" id="1.10.3720.10">
    <property type="entry name" value="MetI-like"/>
    <property type="match status" value="1"/>
</dbReference>
<dbReference type="NCBIfam" id="NF038017">
    <property type="entry name" value="ABC_perm1"/>
    <property type="match status" value="1"/>
</dbReference>
<feature type="transmembrane region" description="Helical" evidence="5">
    <location>
        <begin position="44"/>
        <end position="67"/>
    </location>
</feature>
<keyword evidence="5" id="KW-0813">Transport</keyword>
<dbReference type="KEGG" id="ifn:GM661_13475"/>
<dbReference type="InterPro" id="IPR035906">
    <property type="entry name" value="MetI-like_sf"/>
</dbReference>
<name>A0A8A7KFI2_9FIRM</name>
<dbReference type="Proteomes" id="UP000665020">
    <property type="component" value="Chromosome"/>
</dbReference>
<evidence type="ECO:0000256" key="2">
    <source>
        <dbReference type="ARBA" id="ARBA00022692"/>
    </source>
</evidence>
<evidence type="ECO:0000313" key="7">
    <source>
        <dbReference type="EMBL" id="QTM00041.1"/>
    </source>
</evidence>
<reference evidence="7" key="1">
    <citation type="submission" date="2019-12" db="EMBL/GenBank/DDBJ databases">
        <authorList>
            <person name="zhang j."/>
            <person name="sun C.M."/>
        </authorList>
    </citation>
    <scope>NUCLEOTIDE SEQUENCE</scope>
    <source>
        <strain evidence="7">NS-1</strain>
    </source>
</reference>
<keyword evidence="2 5" id="KW-0812">Transmembrane</keyword>
<evidence type="ECO:0000256" key="1">
    <source>
        <dbReference type="ARBA" id="ARBA00004141"/>
    </source>
</evidence>
<keyword evidence="4 5" id="KW-0472">Membrane</keyword>
<feature type="transmembrane region" description="Helical" evidence="5">
    <location>
        <begin position="87"/>
        <end position="106"/>
    </location>
</feature>
<evidence type="ECO:0000256" key="4">
    <source>
        <dbReference type="ARBA" id="ARBA00023136"/>
    </source>
</evidence>
<feature type="transmembrane region" description="Helical" evidence="5">
    <location>
        <begin position="184"/>
        <end position="205"/>
    </location>
</feature>
<dbReference type="GO" id="GO:0005886">
    <property type="term" value="C:plasma membrane"/>
    <property type="evidence" value="ECO:0007669"/>
    <property type="project" value="UniProtKB-SubCell"/>
</dbReference>
<feature type="transmembrane region" description="Helical" evidence="5">
    <location>
        <begin position="138"/>
        <end position="164"/>
    </location>
</feature>
<keyword evidence="8" id="KW-1185">Reference proteome</keyword>
<feature type="transmembrane region" description="Helical" evidence="5">
    <location>
        <begin position="6"/>
        <end position="32"/>
    </location>
</feature>
<dbReference type="Pfam" id="PF00528">
    <property type="entry name" value="BPD_transp_1"/>
    <property type="match status" value="1"/>
</dbReference>
<proteinExistence type="inferred from homology"/>
<dbReference type="SUPFAM" id="SSF161098">
    <property type="entry name" value="MetI-like"/>
    <property type="match status" value="1"/>
</dbReference>
<dbReference type="GO" id="GO:0055085">
    <property type="term" value="P:transmembrane transport"/>
    <property type="evidence" value="ECO:0007669"/>
    <property type="project" value="InterPro"/>
</dbReference>
<evidence type="ECO:0000313" key="8">
    <source>
        <dbReference type="Proteomes" id="UP000665020"/>
    </source>
</evidence>
<dbReference type="AlphaFoldDB" id="A0A8A7KFI2"/>
<evidence type="ECO:0000256" key="5">
    <source>
        <dbReference type="RuleBase" id="RU363032"/>
    </source>
</evidence>
<dbReference type="CDD" id="cd06261">
    <property type="entry name" value="TM_PBP2"/>
    <property type="match status" value="1"/>
</dbReference>
<comment type="similarity">
    <text evidence="5">Belongs to the binding-protein-dependent transport system permease family.</text>
</comment>
<comment type="subcellular location">
    <subcellularLocation>
        <location evidence="5">Cell membrane</location>
        <topology evidence="5">Multi-pass membrane protein</topology>
    </subcellularLocation>
    <subcellularLocation>
        <location evidence="1">Membrane</location>
        <topology evidence="1">Multi-pass membrane protein</topology>
    </subcellularLocation>
</comment>
<gene>
    <name evidence="7" type="ORF">GM661_13475</name>
</gene>
<evidence type="ECO:0000256" key="3">
    <source>
        <dbReference type="ARBA" id="ARBA00022989"/>
    </source>
</evidence>
<protein>
    <submittedName>
        <fullName evidence="7">ABC transporter permease subunit</fullName>
    </submittedName>
</protein>
<dbReference type="InterPro" id="IPR000515">
    <property type="entry name" value="MetI-like"/>
</dbReference>
<accession>A0A8A7KFI2</accession>
<keyword evidence="3 5" id="KW-1133">Transmembrane helix</keyword>
<organism evidence="7 8">
    <name type="scientific">Iocasia fonsfrigidae</name>
    <dbReference type="NCBI Taxonomy" id="2682810"/>
    <lineage>
        <taxon>Bacteria</taxon>
        <taxon>Bacillati</taxon>
        <taxon>Bacillota</taxon>
        <taxon>Clostridia</taxon>
        <taxon>Halanaerobiales</taxon>
        <taxon>Halanaerobiaceae</taxon>
        <taxon>Iocasia</taxon>
    </lineage>
</organism>
<dbReference type="EMBL" id="CP046640">
    <property type="protein sequence ID" value="QTM00041.1"/>
    <property type="molecule type" value="Genomic_DNA"/>
</dbReference>
<dbReference type="PROSITE" id="PS50928">
    <property type="entry name" value="ABC_TM1"/>
    <property type="match status" value="1"/>
</dbReference>
<dbReference type="InterPro" id="IPR049783">
    <property type="entry name" value="ABC_perm_TupB-like"/>
</dbReference>
<sequence length="213" mass="22498">MDQEVMQIAVLSITTSLISSLIASIIGIPIGFLIGHYDFKGKRIIITILNTLLSLPTVVIGILLFAFVSRRGPLGDLELLFTSKGIIIGQIILALPIIATLTLNTVKDSESQVVVTALSLGASQQQAVLMLLKEIKFGVLGAVITGFGRVIGEVGVSMMIGGNIKRVTRTLTTAIALETSKGEFGFGIALGIILMSISLIINFVLHHFQAGGA</sequence>